<name>A0A9Q3I0X8_9BASI</name>
<dbReference type="EMBL" id="AVOT02029397">
    <property type="protein sequence ID" value="MBW0522220.1"/>
    <property type="molecule type" value="Genomic_DNA"/>
</dbReference>
<dbReference type="OrthoDB" id="2507294at2759"/>
<dbReference type="Proteomes" id="UP000765509">
    <property type="component" value="Unassembled WGS sequence"/>
</dbReference>
<gene>
    <name evidence="1" type="ORF">O181_061935</name>
</gene>
<comment type="caution">
    <text evidence="1">The sequence shown here is derived from an EMBL/GenBank/DDBJ whole genome shotgun (WGS) entry which is preliminary data.</text>
</comment>
<dbReference type="AlphaFoldDB" id="A0A9Q3I0X8"/>
<keyword evidence="2" id="KW-1185">Reference proteome</keyword>
<protein>
    <submittedName>
        <fullName evidence="1">Uncharacterized protein</fullName>
    </submittedName>
</protein>
<accession>A0A9Q3I0X8</accession>
<evidence type="ECO:0000313" key="1">
    <source>
        <dbReference type="EMBL" id="MBW0522220.1"/>
    </source>
</evidence>
<proteinExistence type="predicted"/>
<organism evidence="1 2">
    <name type="scientific">Austropuccinia psidii MF-1</name>
    <dbReference type="NCBI Taxonomy" id="1389203"/>
    <lineage>
        <taxon>Eukaryota</taxon>
        <taxon>Fungi</taxon>
        <taxon>Dikarya</taxon>
        <taxon>Basidiomycota</taxon>
        <taxon>Pucciniomycotina</taxon>
        <taxon>Pucciniomycetes</taxon>
        <taxon>Pucciniales</taxon>
        <taxon>Sphaerophragmiaceae</taxon>
        <taxon>Austropuccinia</taxon>
    </lineage>
</organism>
<evidence type="ECO:0000313" key="2">
    <source>
        <dbReference type="Proteomes" id="UP000765509"/>
    </source>
</evidence>
<sequence>MSYSEKEELKHLPEAASWPEFSGTGKYYHMELIDYIDGLFSDVPNIPDYWTTPRLKTEFKGHSSIWYKEMKEIHGRKNWTWLKIKIIQKYSNGVSL</sequence>
<reference evidence="1" key="1">
    <citation type="submission" date="2021-03" db="EMBL/GenBank/DDBJ databases">
        <title>Draft genome sequence of rust myrtle Austropuccinia psidii MF-1, a brazilian biotype.</title>
        <authorList>
            <person name="Quecine M.C."/>
            <person name="Pachon D.M.R."/>
            <person name="Bonatelli M.L."/>
            <person name="Correr F.H."/>
            <person name="Franceschini L.M."/>
            <person name="Leite T.F."/>
            <person name="Margarido G.R.A."/>
            <person name="Almeida C.A."/>
            <person name="Ferrarezi J.A."/>
            <person name="Labate C.A."/>
        </authorList>
    </citation>
    <scope>NUCLEOTIDE SEQUENCE</scope>
    <source>
        <strain evidence="1">MF-1</strain>
    </source>
</reference>